<name>A0AC35U491_9BILA</name>
<proteinExistence type="predicted"/>
<dbReference type="Proteomes" id="UP000095286">
    <property type="component" value="Unplaced"/>
</dbReference>
<protein>
    <submittedName>
        <fullName evidence="2">SWI/SNF-related matrix-associated actin-dependent regulator of chromatin subfamily A-like protein 1</fullName>
    </submittedName>
</protein>
<dbReference type="WBParaSite" id="RSKR_0000702300.1">
    <property type="protein sequence ID" value="RSKR_0000702300.1"/>
    <property type="gene ID" value="RSKR_0000702300"/>
</dbReference>
<sequence length="707" mass="81008">MADNGPMNEAQEAARQRLKLSNPQLYYEGMKLEARERMRKKNPKQYEKLIAEENAEKEMNRPKINPPSQPLIPVISESSNVIMTTLNFSNAKKKVTVQLELTEESRILAKIIPPDSFVVSFCKNKFKNAQIHGLGGVIIDWPDHKNFIDNVAPFLPQYNITFDDLPKFVVELYIQDKKKKHQSKEEIITSCEELVEPHLLAKMFPFQKEGLYYGVSKEGRCLICDEMGLGKSIQGLAIARYYRCEWPLLIVCPKTVHYSWRDTFSTFLPEYDMSKVFIIEKKSDTLPYDRSNQNVIIVSYTLLDHISSEFHRVGANVVIFDESHCLKNASAVRTAAAKKISRVCGRRILMSGTPALSRPEELHSQLDIIDSKLTPRFHTYGARYCNGKTGKYGFDTSGSSHPVELAALLNKFFMIRRKKSDVLKDLPEKLVKVHYLRGPRVDESMKRLSKEAKELSSIKSKFENSATKSEKESEANLNIMEYYRLTGQLKAKLTSEYVFDTYFDEDVERRKIIIFAHHRCVLDEYEAQCAKKRIGYMRIDGQVVGPKREEAINKFQTDPECYMAILSITAANAGITLTASSTVIFAELHWNPGFLQQAENRVHRIGQKNFVNIIYIVCENTADDHIFPLIKSKMEILGQLTLNSSDFKDSATSVTNCTNQTKLTKFFAKLTNTENENSVSDRYVIDNKRIKDPDQNDEPALKKPRNY</sequence>
<organism evidence="1 2">
    <name type="scientific">Rhabditophanes sp. KR3021</name>
    <dbReference type="NCBI Taxonomy" id="114890"/>
    <lineage>
        <taxon>Eukaryota</taxon>
        <taxon>Metazoa</taxon>
        <taxon>Ecdysozoa</taxon>
        <taxon>Nematoda</taxon>
        <taxon>Chromadorea</taxon>
        <taxon>Rhabditida</taxon>
        <taxon>Tylenchina</taxon>
        <taxon>Panagrolaimomorpha</taxon>
        <taxon>Strongyloidoidea</taxon>
        <taxon>Alloionematidae</taxon>
        <taxon>Rhabditophanes</taxon>
    </lineage>
</organism>
<evidence type="ECO:0000313" key="1">
    <source>
        <dbReference type="Proteomes" id="UP000095286"/>
    </source>
</evidence>
<reference evidence="2" key="1">
    <citation type="submission" date="2016-11" db="UniProtKB">
        <authorList>
            <consortium name="WormBaseParasite"/>
        </authorList>
    </citation>
    <scope>IDENTIFICATION</scope>
    <source>
        <strain evidence="2">KR3021</strain>
    </source>
</reference>
<accession>A0AC35U491</accession>
<evidence type="ECO:0000313" key="2">
    <source>
        <dbReference type="WBParaSite" id="RSKR_0000702300.1"/>
    </source>
</evidence>